<dbReference type="GO" id="GO:0046872">
    <property type="term" value="F:metal ion binding"/>
    <property type="evidence" value="ECO:0007669"/>
    <property type="project" value="UniProtKB-KW"/>
</dbReference>
<dbReference type="Pfam" id="PF07687">
    <property type="entry name" value="M20_dimer"/>
    <property type="match status" value="1"/>
</dbReference>
<dbReference type="GO" id="GO:0050118">
    <property type="term" value="F:N-acetyldiaminopimelate deacetylase activity"/>
    <property type="evidence" value="ECO:0007669"/>
    <property type="project" value="UniProtKB-ARBA"/>
</dbReference>
<dbReference type="PANTHER" id="PTHR11014">
    <property type="entry name" value="PEPTIDASE M20 FAMILY MEMBER"/>
    <property type="match status" value="1"/>
</dbReference>
<dbReference type="InterPro" id="IPR011650">
    <property type="entry name" value="Peptidase_M20_dimer"/>
</dbReference>
<keyword evidence="1 4" id="KW-0378">Hydrolase</keyword>
<dbReference type="Gene3D" id="3.40.630.10">
    <property type="entry name" value="Zn peptidases"/>
    <property type="match status" value="1"/>
</dbReference>
<evidence type="ECO:0000256" key="1">
    <source>
        <dbReference type="ARBA" id="ARBA00022801"/>
    </source>
</evidence>
<accession>D5RHX7</accession>
<dbReference type="AlphaFoldDB" id="D5RHX7"/>
<dbReference type="SUPFAM" id="SSF55031">
    <property type="entry name" value="Bacterial exopeptidase dimerisation domain"/>
    <property type="match status" value="1"/>
</dbReference>
<dbReference type="EC" id="3.5.1.32" evidence="4"/>
<organism evidence="4 5">
    <name type="scientific">Pseudoroseomonas cervicalis ATCC 49957</name>
    <dbReference type="NCBI Taxonomy" id="525371"/>
    <lineage>
        <taxon>Bacteria</taxon>
        <taxon>Pseudomonadati</taxon>
        <taxon>Pseudomonadota</taxon>
        <taxon>Alphaproteobacteria</taxon>
        <taxon>Acetobacterales</taxon>
        <taxon>Roseomonadaceae</taxon>
        <taxon>Roseomonas</taxon>
    </lineage>
</organism>
<evidence type="ECO:0000313" key="4">
    <source>
        <dbReference type="EMBL" id="EFH13093.1"/>
    </source>
</evidence>
<dbReference type="NCBIfam" id="TIGR01891">
    <property type="entry name" value="amidohydrolases"/>
    <property type="match status" value="1"/>
</dbReference>
<keyword evidence="2" id="KW-0464">Manganese</keyword>
<dbReference type="Gene3D" id="3.30.70.360">
    <property type="match status" value="1"/>
</dbReference>
<dbReference type="InterPro" id="IPR002933">
    <property type="entry name" value="Peptidase_M20"/>
</dbReference>
<dbReference type="Pfam" id="PF01546">
    <property type="entry name" value="Peptidase_M20"/>
    <property type="match status" value="1"/>
</dbReference>
<gene>
    <name evidence="4" type="primary">hipO3</name>
    <name evidence="4" type="ORF">HMPREF0731_0687</name>
</gene>
<feature type="binding site" evidence="2">
    <location>
        <position position="102"/>
    </location>
    <ligand>
        <name>Mn(2+)</name>
        <dbReference type="ChEBI" id="CHEBI:29035"/>
        <label>2</label>
    </ligand>
</feature>
<comment type="cofactor">
    <cofactor evidence="2">
        <name>Mn(2+)</name>
        <dbReference type="ChEBI" id="CHEBI:29035"/>
    </cofactor>
    <text evidence="2">The Mn(2+) ion enhances activity.</text>
</comment>
<feature type="binding site" evidence="2">
    <location>
        <position position="104"/>
    </location>
    <ligand>
        <name>Mn(2+)</name>
        <dbReference type="ChEBI" id="CHEBI:29035"/>
        <label>2</label>
    </ligand>
</feature>
<dbReference type="RefSeq" id="WP_007003746.1">
    <property type="nucleotide sequence ID" value="NZ_GG770778.1"/>
</dbReference>
<dbReference type="PANTHER" id="PTHR11014:SF63">
    <property type="entry name" value="METALLOPEPTIDASE, PUTATIVE (AFU_ORTHOLOGUE AFUA_6G09600)-RELATED"/>
    <property type="match status" value="1"/>
</dbReference>
<reference evidence="4 5" key="1">
    <citation type="submission" date="2010-04" db="EMBL/GenBank/DDBJ databases">
        <authorList>
            <person name="Qin X."/>
            <person name="Bachman B."/>
            <person name="Battles P."/>
            <person name="Bell A."/>
            <person name="Bess C."/>
            <person name="Bickham C."/>
            <person name="Chaboub L."/>
            <person name="Chen D."/>
            <person name="Coyle M."/>
            <person name="Deiros D.R."/>
            <person name="Dinh H."/>
            <person name="Forbes L."/>
            <person name="Fowler G."/>
            <person name="Francisco L."/>
            <person name="Fu Q."/>
            <person name="Gubbala S."/>
            <person name="Hale W."/>
            <person name="Han Y."/>
            <person name="Hemphill L."/>
            <person name="Highlander S.K."/>
            <person name="Hirani K."/>
            <person name="Hogues M."/>
            <person name="Jackson L."/>
            <person name="Jakkamsetti A."/>
            <person name="Javaid M."/>
            <person name="Jiang H."/>
            <person name="Korchina V."/>
            <person name="Kovar C."/>
            <person name="Lara F."/>
            <person name="Lee S."/>
            <person name="Mata R."/>
            <person name="Mathew T."/>
            <person name="Moen C."/>
            <person name="Morales K."/>
            <person name="Munidasa M."/>
            <person name="Nazareth L."/>
            <person name="Ngo R."/>
            <person name="Nguyen L."/>
            <person name="Okwuonu G."/>
            <person name="Ongeri F."/>
            <person name="Patil S."/>
            <person name="Petrosino J."/>
            <person name="Pham C."/>
            <person name="Pham P."/>
            <person name="Pu L.-L."/>
            <person name="Puazo M."/>
            <person name="Raj R."/>
            <person name="Reid J."/>
            <person name="Rouhana J."/>
            <person name="Saada N."/>
            <person name="Shang Y."/>
            <person name="Simmons D."/>
            <person name="Thornton R."/>
            <person name="Warren J."/>
            <person name="Weissenberger G."/>
            <person name="Zhang J."/>
            <person name="Zhang L."/>
            <person name="Zhou C."/>
            <person name="Zhu D."/>
            <person name="Muzny D."/>
            <person name="Worley K."/>
            <person name="Gibbs R."/>
        </authorList>
    </citation>
    <scope>NUCLEOTIDE SEQUENCE [LARGE SCALE GENOMIC DNA]</scope>
    <source>
        <strain evidence="4 5">ATCC 49957</strain>
    </source>
</reference>
<dbReference type="InterPro" id="IPR017439">
    <property type="entry name" value="Amidohydrolase"/>
</dbReference>
<dbReference type="EMBL" id="ADVL01000120">
    <property type="protein sequence ID" value="EFH13093.1"/>
    <property type="molecule type" value="Genomic_DNA"/>
</dbReference>
<evidence type="ECO:0000313" key="5">
    <source>
        <dbReference type="Proteomes" id="UP000005324"/>
    </source>
</evidence>
<dbReference type="PIRSF" id="PIRSF005962">
    <property type="entry name" value="Pept_M20D_amidohydro"/>
    <property type="match status" value="1"/>
</dbReference>
<evidence type="ECO:0000256" key="2">
    <source>
        <dbReference type="PIRSR" id="PIRSR005962-1"/>
    </source>
</evidence>
<name>D5RHX7_9PROT</name>
<feature type="binding site" evidence="2">
    <location>
        <position position="163"/>
    </location>
    <ligand>
        <name>Mn(2+)</name>
        <dbReference type="ChEBI" id="CHEBI:29035"/>
        <label>2</label>
    </ligand>
</feature>
<feature type="domain" description="Peptidase M20 dimerisation" evidence="3">
    <location>
        <begin position="189"/>
        <end position="278"/>
    </location>
</feature>
<dbReference type="GO" id="GO:0047980">
    <property type="term" value="F:hippurate hydrolase activity"/>
    <property type="evidence" value="ECO:0007669"/>
    <property type="project" value="UniProtKB-EC"/>
</dbReference>
<dbReference type="InterPro" id="IPR036264">
    <property type="entry name" value="Bact_exopeptidase_dim_dom"/>
</dbReference>
<dbReference type="Proteomes" id="UP000005324">
    <property type="component" value="Unassembled WGS sequence"/>
</dbReference>
<dbReference type="HOGENOM" id="CLU_023257_0_1_5"/>
<protein>
    <submittedName>
        <fullName evidence="4">Amidohydrolase</fullName>
        <ecNumber evidence="4">3.5.1.32</ecNumber>
    </submittedName>
</protein>
<sequence>MPVPNRIADFAPEMMEWRRDIHTHPELGFEEVRTSAIVAEKLASWGIEVHRGIGRTGVVGVLKGAREGSGSIGLRADMDALPMTEVNEFAHRSQIPGKMHACGHDGHTAMLLGAAKYLAETRNFAGTVNFIFQPGEEGYAGAAEMIKDGLFERFPCDAVYGIHNDPTAPLGTTRAVAGVVMANSDILAIRIKGRGGHGAQPHRTVDPVLVGAQVVAGLQAIASRRTDPLDSAVVSITQFHAGSADNVIPGEAELRGTVRTLTAATRDAVEKAIEEIATLTARAHGAEAVVEYTRLYPAAVNHEEQTNRAARAIGAVVGEEKVVRAAPPVMGGEDFAFMLQQRPGAFLFVGQAGRDGKGGTPVHNAGYDFNDDLLPVGAAYFARLVEQELS</sequence>
<dbReference type="OrthoDB" id="9777385at2"/>
<dbReference type="GO" id="GO:0019877">
    <property type="term" value="P:diaminopimelate biosynthetic process"/>
    <property type="evidence" value="ECO:0007669"/>
    <property type="project" value="UniProtKB-ARBA"/>
</dbReference>
<feature type="binding site" evidence="2">
    <location>
        <position position="363"/>
    </location>
    <ligand>
        <name>Mn(2+)</name>
        <dbReference type="ChEBI" id="CHEBI:29035"/>
        <label>2</label>
    </ligand>
</feature>
<keyword evidence="5" id="KW-1185">Reference proteome</keyword>
<dbReference type="CDD" id="cd05666">
    <property type="entry name" value="M20_Acy1-like"/>
    <property type="match status" value="1"/>
</dbReference>
<evidence type="ECO:0000259" key="3">
    <source>
        <dbReference type="Pfam" id="PF07687"/>
    </source>
</evidence>
<dbReference type="FunFam" id="3.30.70.360:FF:000001">
    <property type="entry name" value="N-acetyldiaminopimelate deacetylase"/>
    <property type="match status" value="1"/>
</dbReference>
<dbReference type="SUPFAM" id="SSF53187">
    <property type="entry name" value="Zn-dependent exopeptidases"/>
    <property type="match status" value="1"/>
</dbReference>
<proteinExistence type="predicted"/>
<keyword evidence="2" id="KW-0479">Metal-binding</keyword>
<feature type="binding site" evidence="2">
    <location>
        <position position="137"/>
    </location>
    <ligand>
        <name>Mn(2+)</name>
        <dbReference type="ChEBI" id="CHEBI:29035"/>
        <label>2</label>
    </ligand>
</feature>
<comment type="caution">
    <text evidence="4">The sequence shown here is derived from an EMBL/GenBank/DDBJ whole genome shotgun (WGS) entry which is preliminary data.</text>
</comment>